<sequence length="978" mass="110766">MATLHAASLDPVRPFVQQHCHSCHGAETQENDRRFDTLPTDLKTVDAIERWQEVLDVLNRGEMPPEESPQPKADEIKPVIELLTNQLQQAYARQRSTGGKSVTRRLNRFELRNTVRDLLSLNDPELRINNVARLVDNNGNGSVENTSTDPFRAFPQDEQEAGFDNIGNRLVMSDFLLQLMLDAAEESLALATETGPRPDTQSRHFSGHLQKQPRGDLERLSRQRNPSFDEYFRRETIAADALRGGVGTSARYRITLEVSGHRQRHPWGDVITNDQSQPLKLLLRLFKTRTRDEHIPVQVLEVPGDGRPRSFTVETWIDARWTPQLLWENGPTTREARSDLLVQKLLPDHYRQPPDRKQIPDKKQYDAARGQWTQDMTAIALANYRGPSIRVHGLTLEPLIDQWPPRHHTALYGSGSFNRDNIQPLLLRFAQRAYRRPVSPAEIAPYVELVRSQLTERPDALPSTIQDLTFKSYQGSWSRLPDWSKLTPEKQGQIADGLVDHRRAGRDEHYGIVFDGQLNIGQNASYEFQMASDDGARLLIDGKTIIEHDGLHGASLRQGATELSKGKHSIRIEYFAFGKPNSLRASWSGPGFRDAPLAKANAANKQPISVDAETSQVIKAMQVGYTAILCSPDFLYLREQSDTLNSYEIASRLSYFLWSSMPDDELFALAKSGKLTEAAVLRDQVDRMLDDPKSAAFTRHFTERWLRLDKLSESPPELNGPFRVYWDRRLEPQIVAQTDAYFADLVQTNGPIGLLIDSDYTFMNESIADVFYGRKDVKGDSLRKVATNDPRRGGMLTQPAVMTATANGVDTSPVVRGVWILENILGTPPTPPPPDVEPLSPDLRNAKTIREQLAVHRQQETCNRCHRKIDPLGFPFENFDPIGRWRDRYRTGVIDPKTTMADGREVNDIVAFKQLLLTREQDVTRSLTQKLLIYASGRILEPIDRGEVDRIVAEFETQSGGLRDLIKLVVSSRVFLNK</sequence>
<reference evidence="3 4" key="1">
    <citation type="submission" date="2019-02" db="EMBL/GenBank/DDBJ databases">
        <title>Deep-cultivation of Planctomycetes and their phenomic and genomic characterization uncovers novel biology.</title>
        <authorList>
            <person name="Wiegand S."/>
            <person name="Jogler M."/>
            <person name="Boedeker C."/>
            <person name="Pinto D."/>
            <person name="Vollmers J."/>
            <person name="Rivas-Marin E."/>
            <person name="Kohn T."/>
            <person name="Peeters S.H."/>
            <person name="Heuer A."/>
            <person name="Rast P."/>
            <person name="Oberbeckmann S."/>
            <person name="Bunk B."/>
            <person name="Jeske O."/>
            <person name="Meyerdierks A."/>
            <person name="Storesund J.E."/>
            <person name="Kallscheuer N."/>
            <person name="Luecker S."/>
            <person name="Lage O.M."/>
            <person name="Pohl T."/>
            <person name="Merkel B.J."/>
            <person name="Hornburger P."/>
            <person name="Mueller R.-W."/>
            <person name="Bruemmer F."/>
            <person name="Labrenz M."/>
            <person name="Spormann A.M."/>
            <person name="Op den Camp H."/>
            <person name="Overmann J."/>
            <person name="Amann R."/>
            <person name="Jetten M.S.M."/>
            <person name="Mascher T."/>
            <person name="Medema M.H."/>
            <person name="Devos D.P."/>
            <person name="Kaster A.-K."/>
            <person name="Ovreas L."/>
            <person name="Rohde M."/>
            <person name="Galperin M.Y."/>
            <person name="Jogler C."/>
        </authorList>
    </citation>
    <scope>NUCLEOTIDE SEQUENCE [LARGE SCALE GENOMIC DNA]</scope>
    <source>
        <strain evidence="3 4">SV_7m_r</strain>
    </source>
</reference>
<dbReference type="InterPro" id="IPR011658">
    <property type="entry name" value="PA14_dom"/>
</dbReference>
<feature type="region of interest" description="Disordered" evidence="1">
    <location>
        <begin position="192"/>
        <end position="223"/>
    </location>
</feature>
<dbReference type="Pfam" id="PF07691">
    <property type="entry name" value="PA14"/>
    <property type="match status" value="1"/>
</dbReference>
<dbReference type="AlphaFoldDB" id="A0A517SUE3"/>
<proteinExistence type="predicted"/>
<dbReference type="InterPro" id="IPR013039">
    <property type="entry name" value="DUF1588"/>
</dbReference>
<dbReference type="Pfam" id="PF07624">
    <property type="entry name" value="PSD2"/>
    <property type="match status" value="1"/>
</dbReference>
<keyword evidence="4" id="KW-1185">Reference proteome</keyword>
<dbReference type="Pfam" id="PF07627">
    <property type="entry name" value="PSCyt3"/>
    <property type="match status" value="1"/>
</dbReference>
<dbReference type="SMART" id="SM00758">
    <property type="entry name" value="PA14"/>
    <property type="match status" value="1"/>
</dbReference>
<evidence type="ECO:0000313" key="3">
    <source>
        <dbReference type="EMBL" id="QDT59747.1"/>
    </source>
</evidence>
<accession>A0A517SUE3</accession>
<dbReference type="InterPro" id="IPR011429">
    <property type="entry name" value="Cyt_c_Planctomycete-type"/>
</dbReference>
<dbReference type="SUPFAM" id="SSF56988">
    <property type="entry name" value="Anthrax protective antigen"/>
    <property type="match status" value="1"/>
</dbReference>
<dbReference type="EMBL" id="CP036272">
    <property type="protein sequence ID" value="QDT59747.1"/>
    <property type="molecule type" value="Genomic_DNA"/>
</dbReference>
<organism evidence="3 4">
    <name type="scientific">Stieleria bergensis</name>
    <dbReference type="NCBI Taxonomy" id="2528025"/>
    <lineage>
        <taxon>Bacteria</taxon>
        <taxon>Pseudomonadati</taxon>
        <taxon>Planctomycetota</taxon>
        <taxon>Planctomycetia</taxon>
        <taxon>Pirellulales</taxon>
        <taxon>Pirellulaceae</taxon>
        <taxon>Stieleria</taxon>
    </lineage>
</organism>
<dbReference type="InterPro" id="IPR037524">
    <property type="entry name" value="PA14/GLEYA"/>
</dbReference>
<evidence type="ECO:0000259" key="2">
    <source>
        <dbReference type="PROSITE" id="PS51820"/>
    </source>
</evidence>
<evidence type="ECO:0000256" key="1">
    <source>
        <dbReference type="SAM" id="MobiDB-lite"/>
    </source>
</evidence>
<dbReference type="InterPro" id="IPR013042">
    <property type="entry name" value="DUF1592"/>
</dbReference>
<dbReference type="Pfam" id="PF07626">
    <property type="entry name" value="PSD3"/>
    <property type="match status" value="1"/>
</dbReference>
<feature type="domain" description="PA14" evidence="2">
    <location>
        <begin position="463"/>
        <end position="601"/>
    </location>
</feature>
<dbReference type="PROSITE" id="PS51820">
    <property type="entry name" value="PA14"/>
    <property type="match status" value="1"/>
</dbReference>
<protein>
    <submittedName>
        <fullName evidence="3">PA14 domain protein</fullName>
    </submittedName>
</protein>
<evidence type="ECO:0000313" key="4">
    <source>
        <dbReference type="Proteomes" id="UP000315003"/>
    </source>
</evidence>
<dbReference type="InterPro" id="IPR011478">
    <property type="entry name" value="DUF1585"/>
</dbReference>
<dbReference type="InterPro" id="IPR013036">
    <property type="entry name" value="DUF1587"/>
</dbReference>
<dbReference type="Pfam" id="PF07635">
    <property type="entry name" value="PSCyt1"/>
    <property type="match status" value="1"/>
</dbReference>
<gene>
    <name evidence="3" type="ORF">SV7mr_22560</name>
</gene>
<dbReference type="Gene3D" id="3.90.182.10">
    <property type="entry name" value="Toxin - Anthrax Protective Antigen,domain 1"/>
    <property type="match status" value="1"/>
</dbReference>
<name>A0A517SUE3_9BACT</name>
<dbReference type="Pfam" id="PF07631">
    <property type="entry name" value="PSD4"/>
    <property type="match status" value="1"/>
</dbReference>
<dbReference type="Proteomes" id="UP000315003">
    <property type="component" value="Chromosome"/>
</dbReference>